<dbReference type="Proteomes" id="UP000199058">
    <property type="component" value="Unassembled WGS sequence"/>
</dbReference>
<evidence type="ECO:0000313" key="2">
    <source>
        <dbReference type="Proteomes" id="UP000199058"/>
    </source>
</evidence>
<dbReference type="SUPFAM" id="SSF53850">
    <property type="entry name" value="Periplasmic binding protein-like II"/>
    <property type="match status" value="1"/>
</dbReference>
<gene>
    <name evidence="1" type="ORF">SAMN05660443_0661</name>
</gene>
<name>A0A1I1ELF2_9GAMM</name>
<proteinExistence type="predicted"/>
<dbReference type="AlphaFoldDB" id="A0A1I1ELF2"/>
<sequence>MISQSKLVVLLVVGLLAPGWLWAETRQLVIAYENKEQPPYYMGDTYEVLPEYPGVAVEMVQLLETKISNISITLVRAPWGRCLSGLASNQYDGIFNASYLSDRLEIGWYPTLDGTHTGEVDSSKRITGIRYSLYRRADSSLSWDGEAFQGSAEALQSLGAPRGYSIVQDLKQRGLSVQEVPGTSNAMLMLLLGRLEGAVLQDVTADAFLSEADDRYQSILKEFPPVEDKDYFLMLSHGLVASDPELAQKIWRSLAEIREIYGEELRKKYEY</sequence>
<organism evidence="1 2">
    <name type="scientific">Marinospirillum celere</name>
    <dbReference type="NCBI Taxonomy" id="1122252"/>
    <lineage>
        <taxon>Bacteria</taxon>
        <taxon>Pseudomonadati</taxon>
        <taxon>Pseudomonadota</taxon>
        <taxon>Gammaproteobacteria</taxon>
        <taxon>Oceanospirillales</taxon>
        <taxon>Oceanospirillaceae</taxon>
        <taxon>Marinospirillum</taxon>
    </lineage>
</organism>
<dbReference type="STRING" id="1122252.SAMN05660443_0661"/>
<protein>
    <submittedName>
        <fullName evidence="1">Amino acid ABC transporter substrate-binding protein, PAAT family</fullName>
    </submittedName>
</protein>
<keyword evidence="2" id="KW-1185">Reference proteome</keyword>
<dbReference type="Gene3D" id="3.40.190.10">
    <property type="entry name" value="Periplasmic binding protein-like II"/>
    <property type="match status" value="2"/>
</dbReference>
<dbReference type="EMBL" id="FOLH01000001">
    <property type="protein sequence ID" value="SFB87486.1"/>
    <property type="molecule type" value="Genomic_DNA"/>
</dbReference>
<accession>A0A1I1ELF2</accession>
<reference evidence="1 2" key="1">
    <citation type="submission" date="2016-10" db="EMBL/GenBank/DDBJ databases">
        <authorList>
            <person name="de Groot N.N."/>
        </authorList>
    </citation>
    <scope>NUCLEOTIDE SEQUENCE [LARGE SCALE GENOMIC DNA]</scope>
    <source>
        <strain evidence="1 2">DSM 18438</strain>
    </source>
</reference>
<evidence type="ECO:0000313" key="1">
    <source>
        <dbReference type="EMBL" id="SFB87486.1"/>
    </source>
</evidence>